<keyword evidence="2" id="KW-1133">Transmembrane helix</keyword>
<dbReference type="InterPro" id="IPR001638">
    <property type="entry name" value="Solute-binding_3/MltF_N"/>
</dbReference>
<evidence type="ECO:0000256" key="1">
    <source>
        <dbReference type="ARBA" id="ARBA00022729"/>
    </source>
</evidence>
<dbReference type="PANTHER" id="PTHR35936">
    <property type="entry name" value="MEMBRANE-BOUND LYTIC MUREIN TRANSGLYCOSYLASE F"/>
    <property type="match status" value="1"/>
</dbReference>
<evidence type="ECO:0000313" key="4">
    <source>
        <dbReference type="EMBL" id="PKR52443.1"/>
    </source>
</evidence>
<name>A0ABX4RCX5_9PROT</name>
<proteinExistence type="predicted"/>
<keyword evidence="2" id="KW-0812">Transmembrane</keyword>
<sequence length="286" mass="31683">MTGDGSRVVEGSGFFPYPDVLVALENSFMLRLRSWLLWVAVCLAGAGGLFAGGNAVARELSVVINPAPPYRIVKETPDGLSYSGIYVEVVREAARRAGIDLAFEVVPFRRALYLIERGKADLMLGPNRTDERQQYMYYFGAALPDEPKAIYIGALDGDIRSIQDLGAKSVGVLRGANHSRQLDEVADIRLVEAADYPTLFRMLDMHRIHALIVPELLAVELIRREGPFRIRKADLVLQGQPSFIGLSRQSAYFTDGSFTALEAALVEMRHDGTFDEIYARYAQPAQ</sequence>
<keyword evidence="5" id="KW-1185">Reference proteome</keyword>
<dbReference type="EMBL" id="PGTS01000001">
    <property type="protein sequence ID" value="PKR52443.1"/>
    <property type="molecule type" value="Genomic_DNA"/>
</dbReference>
<keyword evidence="1" id="KW-0732">Signal</keyword>
<evidence type="ECO:0000259" key="3">
    <source>
        <dbReference type="SMART" id="SM00062"/>
    </source>
</evidence>
<protein>
    <recommendedName>
        <fullName evidence="3">Solute-binding protein family 3/N-terminal domain-containing protein</fullName>
    </recommendedName>
</protein>
<accession>A0ABX4RCX5</accession>
<dbReference type="Pfam" id="PF00497">
    <property type="entry name" value="SBP_bac_3"/>
    <property type="match status" value="1"/>
</dbReference>
<keyword evidence="2" id="KW-0472">Membrane</keyword>
<dbReference type="SMART" id="SM00062">
    <property type="entry name" value="PBPb"/>
    <property type="match status" value="1"/>
</dbReference>
<dbReference type="SUPFAM" id="SSF53850">
    <property type="entry name" value="Periplasmic binding protein-like II"/>
    <property type="match status" value="1"/>
</dbReference>
<reference evidence="4 5" key="1">
    <citation type="submission" date="2017-11" db="EMBL/GenBank/DDBJ databases">
        <title>Biodiversity and function of Thalassospira species in the particle-attached aromatic-hydrocarbon-degrading consortia from the surface seawater of the China South Sea.</title>
        <authorList>
            <person name="Dong C."/>
            <person name="Liu R."/>
            <person name="Shao Z."/>
        </authorList>
    </citation>
    <scope>NUCLEOTIDE SEQUENCE [LARGE SCALE GENOMIC DNA]</scope>
    <source>
        <strain evidence="4 5">139Z-12</strain>
    </source>
</reference>
<comment type="caution">
    <text evidence="4">The sequence shown here is derived from an EMBL/GenBank/DDBJ whole genome shotgun (WGS) entry which is preliminary data.</text>
</comment>
<gene>
    <name evidence="4" type="ORF">CU041_02255</name>
</gene>
<dbReference type="Proteomes" id="UP000233365">
    <property type="component" value="Unassembled WGS sequence"/>
</dbReference>
<feature type="transmembrane region" description="Helical" evidence="2">
    <location>
        <begin position="35"/>
        <end position="57"/>
    </location>
</feature>
<organism evidence="4 5">
    <name type="scientific">Thalassospira povalilytica</name>
    <dbReference type="NCBI Taxonomy" id="732237"/>
    <lineage>
        <taxon>Bacteria</taxon>
        <taxon>Pseudomonadati</taxon>
        <taxon>Pseudomonadota</taxon>
        <taxon>Alphaproteobacteria</taxon>
        <taxon>Rhodospirillales</taxon>
        <taxon>Thalassospiraceae</taxon>
        <taxon>Thalassospira</taxon>
    </lineage>
</organism>
<evidence type="ECO:0000313" key="5">
    <source>
        <dbReference type="Proteomes" id="UP000233365"/>
    </source>
</evidence>
<dbReference type="Gene3D" id="3.40.190.10">
    <property type="entry name" value="Periplasmic binding protein-like II"/>
    <property type="match status" value="2"/>
</dbReference>
<dbReference type="PANTHER" id="PTHR35936:SF25">
    <property type="entry name" value="ABC TRANSPORTER SUBSTRATE-BINDING PROTEIN"/>
    <property type="match status" value="1"/>
</dbReference>
<evidence type="ECO:0000256" key="2">
    <source>
        <dbReference type="SAM" id="Phobius"/>
    </source>
</evidence>
<feature type="domain" description="Solute-binding protein family 3/N-terminal" evidence="3">
    <location>
        <begin position="59"/>
        <end position="285"/>
    </location>
</feature>